<organism evidence="1 2">
    <name type="scientific">Solitalea longa</name>
    <dbReference type="NCBI Taxonomy" id="2079460"/>
    <lineage>
        <taxon>Bacteria</taxon>
        <taxon>Pseudomonadati</taxon>
        <taxon>Bacteroidota</taxon>
        <taxon>Sphingobacteriia</taxon>
        <taxon>Sphingobacteriales</taxon>
        <taxon>Sphingobacteriaceae</taxon>
        <taxon>Solitalea</taxon>
    </lineage>
</organism>
<comment type="caution">
    <text evidence="1">The sequence shown here is derived from an EMBL/GenBank/DDBJ whole genome shotgun (WGS) entry which is preliminary data.</text>
</comment>
<gene>
    <name evidence="1" type="ORF">C3K47_15685</name>
</gene>
<name>A0A2S4ZZK3_9SPHI</name>
<dbReference type="EMBL" id="PQVF01000011">
    <property type="protein sequence ID" value="POY35499.1"/>
    <property type="molecule type" value="Genomic_DNA"/>
</dbReference>
<sequence length="377" mass="43813">MIHLPPPKNINEIQPAPDDRLDRLLESRKKIQRNKSMPITFSSPILWQNENSVFFPRTINVIQGKAGVHKSRLAEAICSVLLKKPMYKRELLNFTTDLQKSYAICYVDTERNLSEQLPYSLQQIQIKAGYQIEDHPQNFDYISLLEFEREERFEMLNIYLEYVRVKYKNHLFIVLDVVTDCIFNFNDTKDSMRLIDMMNQSINRYDVTFLCLIHENPGAGDKARGHLGTEIMNKASTVIQVGFEKDANGRFSDLIKVTYLKCRSSRKHDPFYSQYSDEEKGLVLATPEKVADVLGELQKKNDLEEMCDFLGHTLTEPMSKKQLFDLLTEEFDCKPRTLENRIKQIMQIPITIIGTNGSFYRLCKDHGKGGIVYFLNN</sequence>
<proteinExistence type="predicted"/>
<protein>
    <submittedName>
        <fullName evidence="1">Uncharacterized protein</fullName>
    </submittedName>
</protein>
<dbReference type="SUPFAM" id="SSF52540">
    <property type="entry name" value="P-loop containing nucleoside triphosphate hydrolases"/>
    <property type="match status" value="1"/>
</dbReference>
<accession>A0A2S4ZZK3</accession>
<dbReference type="RefSeq" id="WP_103790104.1">
    <property type="nucleotide sequence ID" value="NZ_PQVF01000011.1"/>
</dbReference>
<reference evidence="1 2" key="1">
    <citation type="submission" date="2018-01" db="EMBL/GenBank/DDBJ databases">
        <authorList>
            <person name="Gaut B.S."/>
            <person name="Morton B.R."/>
            <person name="Clegg M.T."/>
            <person name="Duvall M.R."/>
        </authorList>
    </citation>
    <scope>NUCLEOTIDE SEQUENCE [LARGE SCALE GENOMIC DNA]</scope>
    <source>
        <strain evidence="1 2">HR-AV</strain>
    </source>
</reference>
<dbReference type="OrthoDB" id="795326at2"/>
<keyword evidence="2" id="KW-1185">Reference proteome</keyword>
<evidence type="ECO:0000313" key="1">
    <source>
        <dbReference type="EMBL" id="POY35499.1"/>
    </source>
</evidence>
<dbReference type="AlphaFoldDB" id="A0A2S4ZZK3"/>
<dbReference type="InterPro" id="IPR027417">
    <property type="entry name" value="P-loop_NTPase"/>
</dbReference>
<evidence type="ECO:0000313" key="2">
    <source>
        <dbReference type="Proteomes" id="UP000236893"/>
    </source>
</evidence>
<dbReference type="Proteomes" id="UP000236893">
    <property type="component" value="Unassembled WGS sequence"/>
</dbReference>
<dbReference type="Gene3D" id="3.40.50.300">
    <property type="entry name" value="P-loop containing nucleotide triphosphate hydrolases"/>
    <property type="match status" value="1"/>
</dbReference>